<feature type="region of interest" description="Disordered" evidence="2">
    <location>
        <begin position="99"/>
        <end position="118"/>
    </location>
</feature>
<dbReference type="PANTHER" id="PTHR37534:SF4">
    <property type="entry name" value="ZN(II)2CYS6 TRANSCRIPTION FACTOR (EUROFUNG)"/>
    <property type="match status" value="1"/>
</dbReference>
<organism evidence="4 5">
    <name type="scientific">Phlyctema vagabunda</name>
    <dbReference type="NCBI Taxonomy" id="108571"/>
    <lineage>
        <taxon>Eukaryota</taxon>
        <taxon>Fungi</taxon>
        <taxon>Dikarya</taxon>
        <taxon>Ascomycota</taxon>
        <taxon>Pezizomycotina</taxon>
        <taxon>Leotiomycetes</taxon>
        <taxon>Helotiales</taxon>
        <taxon>Dermateaceae</taxon>
        <taxon>Phlyctema</taxon>
    </lineage>
</organism>
<evidence type="ECO:0000259" key="3">
    <source>
        <dbReference type="PROSITE" id="PS50048"/>
    </source>
</evidence>
<dbReference type="PROSITE" id="PS50048">
    <property type="entry name" value="ZN2_CY6_FUNGAL_2"/>
    <property type="match status" value="1"/>
</dbReference>
<proteinExistence type="predicted"/>
<feature type="compositionally biased region" description="Polar residues" evidence="2">
    <location>
        <begin position="312"/>
        <end position="321"/>
    </location>
</feature>
<keyword evidence="1" id="KW-0539">Nucleus</keyword>
<protein>
    <recommendedName>
        <fullName evidence="3">Zn(2)-C6 fungal-type domain-containing protein</fullName>
    </recommendedName>
</protein>
<reference evidence="4 5" key="1">
    <citation type="submission" date="2024-06" db="EMBL/GenBank/DDBJ databases">
        <title>Complete genome of Phlyctema vagabunda strain 19-DSS-EL-015.</title>
        <authorList>
            <person name="Fiorenzani C."/>
        </authorList>
    </citation>
    <scope>NUCLEOTIDE SEQUENCE [LARGE SCALE GENOMIC DNA]</scope>
    <source>
        <strain evidence="4 5">19-DSS-EL-015</strain>
    </source>
</reference>
<dbReference type="Gene3D" id="4.10.240.10">
    <property type="entry name" value="Zn(2)-C6 fungal-type DNA-binding domain"/>
    <property type="match status" value="1"/>
</dbReference>
<dbReference type="PROSITE" id="PS00463">
    <property type="entry name" value="ZN2_CY6_FUNGAL_1"/>
    <property type="match status" value="1"/>
</dbReference>
<dbReference type="Pfam" id="PF00172">
    <property type="entry name" value="Zn_clus"/>
    <property type="match status" value="1"/>
</dbReference>
<dbReference type="CDD" id="cd00067">
    <property type="entry name" value="GAL4"/>
    <property type="match status" value="1"/>
</dbReference>
<evidence type="ECO:0000256" key="1">
    <source>
        <dbReference type="ARBA" id="ARBA00023242"/>
    </source>
</evidence>
<dbReference type="Proteomes" id="UP001629113">
    <property type="component" value="Unassembled WGS sequence"/>
</dbReference>
<keyword evidence="5" id="KW-1185">Reference proteome</keyword>
<evidence type="ECO:0000313" key="5">
    <source>
        <dbReference type="Proteomes" id="UP001629113"/>
    </source>
</evidence>
<feature type="region of interest" description="Disordered" evidence="2">
    <location>
        <begin position="312"/>
        <end position="359"/>
    </location>
</feature>
<dbReference type="SUPFAM" id="SSF57701">
    <property type="entry name" value="Zn2/Cys6 DNA-binding domain"/>
    <property type="match status" value="1"/>
</dbReference>
<evidence type="ECO:0000313" key="4">
    <source>
        <dbReference type="EMBL" id="KAL3418410.1"/>
    </source>
</evidence>
<dbReference type="EMBL" id="JBFCZG010000009">
    <property type="protein sequence ID" value="KAL3418410.1"/>
    <property type="molecule type" value="Genomic_DNA"/>
</dbReference>
<comment type="caution">
    <text evidence="4">The sequence shown here is derived from an EMBL/GenBank/DDBJ whole genome shotgun (WGS) entry which is preliminary data.</text>
</comment>
<dbReference type="SMART" id="SM00066">
    <property type="entry name" value="GAL4"/>
    <property type="match status" value="1"/>
</dbReference>
<name>A0ABR4P529_9HELO</name>
<dbReference type="InterPro" id="IPR001138">
    <property type="entry name" value="Zn2Cys6_DnaBD"/>
</dbReference>
<dbReference type="InterPro" id="IPR036864">
    <property type="entry name" value="Zn2-C6_fun-type_DNA-bd_sf"/>
</dbReference>
<dbReference type="PANTHER" id="PTHR37534">
    <property type="entry name" value="TRANSCRIPTIONAL ACTIVATOR PROTEIN UGA3"/>
    <property type="match status" value="1"/>
</dbReference>
<sequence length="465" mass="52014">MLAEPPGDHPSPVQVTRKTRTRTGCLNCRRRRRKCDESRPSCLNCRQRGEGCEWGIRVTFRSGNATSLEAGHPSMLEGRRKRPRHYKIMNVTSQIEKNYQTRHSEESPVGSPTEESMSEVSTPLRPAEYDVPTQHGISSTMHLQAEDLPAAWQAESPSFYTPNSMSHSDGMPYSMDGDSLASPTSNGSRLQLVNSHASDYSDRAGLNPSFISEPGRISGASTTSPIHTEDAAAELLALRYMPSQPHPSLNSAHDINEQSEMPPPLFPGSLDNHNPLLDQHMFDDVDGIFLPGSAYQELHSTLRDHLIYTARSNAPTRSGTPDQHPDMGFFMKAPPKEGEVNNETEQDPESNRSSKPPELTPQREYVLWKTWINEVAPWLDKFDNKRHFEHQIPMIARTTPHLKNSLLALAARQIERKENSPSSSESLALYQEAIHLLLPELQSKNTAVIASCVILCVLEMMSCKY</sequence>
<accession>A0ABR4P529</accession>
<gene>
    <name evidence="4" type="ORF">PVAG01_10126</name>
</gene>
<evidence type="ECO:0000256" key="2">
    <source>
        <dbReference type="SAM" id="MobiDB-lite"/>
    </source>
</evidence>
<feature type="domain" description="Zn(2)-C6 fungal-type" evidence="3">
    <location>
        <begin position="24"/>
        <end position="54"/>
    </location>
</feature>